<comment type="similarity">
    <text evidence="2 6">Belongs to the plant self-incompatibility (S1) protein family.</text>
</comment>
<proteinExistence type="inferred from homology"/>
<evidence type="ECO:0000313" key="7">
    <source>
        <dbReference type="EMBL" id="RID53543.1"/>
    </source>
</evidence>
<name>A0A397YU90_BRACM</name>
<evidence type="ECO:0000256" key="5">
    <source>
        <dbReference type="ARBA" id="ARBA00022729"/>
    </source>
</evidence>
<comment type="subcellular location">
    <subcellularLocation>
        <location evidence="1 6">Secreted</location>
    </subcellularLocation>
</comment>
<protein>
    <recommendedName>
        <fullName evidence="6">S-protein homolog</fullName>
    </recommendedName>
</protein>
<organism evidence="7 8">
    <name type="scientific">Brassica campestris</name>
    <name type="common">Field mustard</name>
    <dbReference type="NCBI Taxonomy" id="3711"/>
    <lineage>
        <taxon>Eukaryota</taxon>
        <taxon>Viridiplantae</taxon>
        <taxon>Streptophyta</taxon>
        <taxon>Embryophyta</taxon>
        <taxon>Tracheophyta</taxon>
        <taxon>Spermatophyta</taxon>
        <taxon>Magnoliopsida</taxon>
        <taxon>eudicotyledons</taxon>
        <taxon>Gunneridae</taxon>
        <taxon>Pentapetalae</taxon>
        <taxon>rosids</taxon>
        <taxon>malvids</taxon>
        <taxon>Brassicales</taxon>
        <taxon>Brassicaceae</taxon>
        <taxon>Brassiceae</taxon>
        <taxon>Brassica</taxon>
    </lineage>
</organism>
<evidence type="ECO:0000313" key="8">
    <source>
        <dbReference type="Proteomes" id="UP000264353"/>
    </source>
</evidence>
<reference evidence="7 8" key="1">
    <citation type="submission" date="2018-06" db="EMBL/GenBank/DDBJ databases">
        <title>WGS assembly of Brassica rapa FPsc.</title>
        <authorList>
            <person name="Bowman J."/>
            <person name="Kohchi T."/>
            <person name="Yamato K."/>
            <person name="Jenkins J."/>
            <person name="Shu S."/>
            <person name="Ishizaki K."/>
            <person name="Yamaoka S."/>
            <person name="Nishihama R."/>
            <person name="Nakamura Y."/>
            <person name="Berger F."/>
            <person name="Adam C."/>
            <person name="Aki S."/>
            <person name="Althoff F."/>
            <person name="Araki T."/>
            <person name="Arteaga-Vazquez M."/>
            <person name="Balasubrmanian S."/>
            <person name="Bauer D."/>
            <person name="Boehm C."/>
            <person name="Briginshaw L."/>
            <person name="Caballero-Perez J."/>
            <person name="Catarino B."/>
            <person name="Chen F."/>
            <person name="Chiyoda S."/>
            <person name="Chovatia M."/>
            <person name="Davies K."/>
            <person name="Delmans M."/>
            <person name="Demura T."/>
            <person name="Dierschke T."/>
            <person name="Dolan L."/>
            <person name="Dorantes-Acosta A."/>
            <person name="Eklund D."/>
            <person name="Florent S."/>
            <person name="Flores-Sandoval E."/>
            <person name="Fujiyama A."/>
            <person name="Fukuzawa H."/>
            <person name="Galik B."/>
            <person name="Grimanelli D."/>
            <person name="Grimwood J."/>
            <person name="Grossniklaus U."/>
            <person name="Hamada T."/>
            <person name="Haseloff J."/>
            <person name="Hetherington A."/>
            <person name="Higo A."/>
            <person name="Hirakawa Y."/>
            <person name="Hundley H."/>
            <person name="Ikeda Y."/>
            <person name="Inoue K."/>
            <person name="Inoue S."/>
            <person name="Ishida S."/>
            <person name="Jia Q."/>
            <person name="Kakita M."/>
            <person name="Kanazawa T."/>
            <person name="Kawai Y."/>
            <person name="Kawashima T."/>
            <person name="Kennedy M."/>
            <person name="Kinose K."/>
            <person name="Kinoshita T."/>
            <person name="Kohara Y."/>
            <person name="Koide E."/>
            <person name="Komatsu K."/>
            <person name="Kopischke S."/>
            <person name="Kubo M."/>
            <person name="Kyozuka J."/>
            <person name="Lagercrantz U."/>
            <person name="Lin S."/>
            <person name="Lindquist E."/>
            <person name="Lipzen A."/>
            <person name="Lu C."/>
            <person name="Luna E."/>
            <person name="Martienssen R."/>
            <person name="Minamino N."/>
            <person name="Mizutani M."/>
            <person name="Mizutani M."/>
            <person name="Mochizuki N."/>
            <person name="Monte I."/>
            <person name="Mosher R."/>
            <person name="Nagasaki H."/>
            <person name="Nakagami H."/>
            <person name="Naramoto S."/>
            <person name="Nishitani K."/>
            <person name="Ohtani M."/>
            <person name="Okamoto T."/>
            <person name="Okumura M."/>
            <person name="Phillips J."/>
            <person name="Pollak B."/>
            <person name="Reinders A."/>
            <person name="Roevekamp M."/>
            <person name="Sano R."/>
            <person name="Sawa S."/>
            <person name="Schmid M."/>
            <person name="Shirakawa M."/>
            <person name="Solano R."/>
            <person name="Spunde A."/>
            <person name="Suetsugu N."/>
            <person name="Sugano S."/>
            <person name="Sugiyama A."/>
            <person name="Sun R."/>
            <person name="Suzuki Y."/>
            <person name="Takenaka M."/>
            <person name="Takezawa D."/>
            <person name="Tomogane H."/>
            <person name="Tsuzuki M."/>
            <person name="Ueda T."/>
            <person name="Umeda M."/>
            <person name="Ward J."/>
            <person name="Watanabe Y."/>
            <person name="Yazaki K."/>
            <person name="Yokoyama R."/>
            <person name="Yoshitake Y."/>
            <person name="Yotsui I."/>
            <person name="Zachgo S."/>
            <person name="Schmutz J."/>
        </authorList>
    </citation>
    <scope>NUCLEOTIDE SEQUENCE [LARGE SCALE GENOMIC DNA]</scope>
    <source>
        <strain evidence="8">cv. B-3</strain>
    </source>
</reference>
<evidence type="ECO:0000256" key="1">
    <source>
        <dbReference type="ARBA" id="ARBA00004613"/>
    </source>
</evidence>
<dbReference type="OrthoDB" id="1053958at2759"/>
<dbReference type="InterPro" id="IPR010264">
    <property type="entry name" value="Self-incomp_S1"/>
</dbReference>
<feature type="signal peptide" evidence="6">
    <location>
        <begin position="1"/>
        <end position="25"/>
    </location>
</feature>
<dbReference type="PANTHER" id="PTHR31232">
    <property type="match status" value="1"/>
</dbReference>
<dbReference type="Pfam" id="PF05938">
    <property type="entry name" value="Self-incomp_S1"/>
    <property type="match status" value="1"/>
</dbReference>
<dbReference type="GO" id="GO:0060320">
    <property type="term" value="P:rejection of self pollen"/>
    <property type="evidence" value="ECO:0007669"/>
    <property type="project" value="UniProtKB-KW"/>
</dbReference>
<dbReference type="Proteomes" id="UP000264353">
    <property type="component" value="Chromosome A7"/>
</dbReference>
<keyword evidence="3 6" id="KW-0713">Self-incompatibility</keyword>
<gene>
    <name evidence="7" type="ORF">BRARA_G00928</name>
</gene>
<dbReference type="GO" id="GO:0005576">
    <property type="term" value="C:extracellular region"/>
    <property type="evidence" value="ECO:0007669"/>
    <property type="project" value="UniProtKB-SubCell"/>
</dbReference>
<evidence type="ECO:0000256" key="2">
    <source>
        <dbReference type="ARBA" id="ARBA00005581"/>
    </source>
</evidence>
<evidence type="ECO:0000256" key="3">
    <source>
        <dbReference type="ARBA" id="ARBA00022471"/>
    </source>
</evidence>
<accession>A0A397YU90</accession>
<evidence type="ECO:0000256" key="4">
    <source>
        <dbReference type="ARBA" id="ARBA00022525"/>
    </source>
</evidence>
<evidence type="ECO:0000256" key="6">
    <source>
        <dbReference type="RuleBase" id="RU367044"/>
    </source>
</evidence>
<dbReference type="EMBL" id="CM010634">
    <property type="protein sequence ID" value="RID53543.1"/>
    <property type="molecule type" value="Genomic_DNA"/>
</dbReference>
<keyword evidence="4 6" id="KW-0964">Secreted</keyword>
<feature type="chain" id="PRO_5025073746" description="S-protein homolog" evidence="6">
    <location>
        <begin position="26"/>
        <end position="151"/>
    </location>
</feature>
<keyword evidence="5 6" id="KW-0732">Signal</keyword>
<dbReference type="AlphaFoldDB" id="A0A397YU90"/>
<dbReference type="PANTHER" id="PTHR31232:SF158">
    <property type="entry name" value="S-PROTEIN HOMOLOG"/>
    <property type="match status" value="1"/>
</dbReference>
<sequence length="151" mass="16991">MASSTNIHFIFVLITFLIILRTSLSYEHISTVDGILPFSPKHVVVTNKLVAQFGLLVHCTSQETDLGVISVLIDQSFDFRFRVNILKTTKFSCIFSWPGIVRTFDIFRVDRDDSSTSKCGICSECIWNISESGPCRIRRDGGSPCCFPWSS</sequence>